<dbReference type="OrthoDB" id="8913080at2"/>
<proteinExistence type="predicted"/>
<gene>
    <name evidence="1" type="ORF">SAMN05421829_106147</name>
</gene>
<sequence length="90" mass="10864">MRKTNVSKLYEAYPHLRRIDELWGTRDCREFINRLMNDTRDGQRRGFPGDHARTILRLLMEHDREFPQFEENITSDWRDTVGESRRGIQG</sequence>
<accession>A0A1N6V4B0</accession>
<dbReference type="STRING" id="34027.SAMN05421829_106147"/>
<keyword evidence="2" id="KW-1185">Reference proteome</keyword>
<name>A0A1N6V4B0_9RHOO</name>
<organism evidence="1 2">
    <name type="scientific">Aromatoleum tolulyticum</name>
    <dbReference type="NCBI Taxonomy" id="34027"/>
    <lineage>
        <taxon>Bacteria</taxon>
        <taxon>Pseudomonadati</taxon>
        <taxon>Pseudomonadota</taxon>
        <taxon>Betaproteobacteria</taxon>
        <taxon>Rhodocyclales</taxon>
        <taxon>Rhodocyclaceae</taxon>
        <taxon>Aromatoleum</taxon>
    </lineage>
</organism>
<dbReference type="Proteomes" id="UP000186819">
    <property type="component" value="Unassembled WGS sequence"/>
</dbReference>
<dbReference type="EMBL" id="FTMD01000006">
    <property type="protein sequence ID" value="SIQ72701.1"/>
    <property type="molecule type" value="Genomic_DNA"/>
</dbReference>
<dbReference type="RefSeq" id="WP_076602150.1">
    <property type="nucleotide sequence ID" value="NZ_FTMD01000006.1"/>
</dbReference>
<evidence type="ECO:0000313" key="2">
    <source>
        <dbReference type="Proteomes" id="UP000186819"/>
    </source>
</evidence>
<protein>
    <submittedName>
        <fullName evidence="1">Uncharacterized protein</fullName>
    </submittedName>
</protein>
<dbReference type="AlphaFoldDB" id="A0A1N6V4B0"/>
<reference evidence="2" key="1">
    <citation type="submission" date="2017-01" db="EMBL/GenBank/DDBJ databases">
        <authorList>
            <person name="Varghese N."/>
            <person name="Submissions S."/>
        </authorList>
    </citation>
    <scope>NUCLEOTIDE SEQUENCE [LARGE SCALE GENOMIC DNA]</scope>
    <source>
        <strain evidence="2">ATCC 51758</strain>
    </source>
</reference>
<evidence type="ECO:0000313" key="1">
    <source>
        <dbReference type="EMBL" id="SIQ72701.1"/>
    </source>
</evidence>